<name>A0A2A4T984_9DELT</name>
<keyword evidence="1" id="KW-0472">Membrane</keyword>
<protein>
    <submittedName>
        <fullName evidence="2">Uncharacterized protein</fullName>
    </submittedName>
</protein>
<organism evidence="2 3">
    <name type="scientific">SAR324 cluster bacterium</name>
    <dbReference type="NCBI Taxonomy" id="2024889"/>
    <lineage>
        <taxon>Bacteria</taxon>
        <taxon>Deltaproteobacteria</taxon>
        <taxon>SAR324 cluster</taxon>
    </lineage>
</organism>
<accession>A0A2A4T984</accession>
<comment type="caution">
    <text evidence="2">The sequence shown here is derived from an EMBL/GenBank/DDBJ whole genome shotgun (WGS) entry which is preliminary data.</text>
</comment>
<feature type="transmembrane region" description="Helical" evidence="1">
    <location>
        <begin position="39"/>
        <end position="58"/>
    </location>
</feature>
<evidence type="ECO:0000256" key="1">
    <source>
        <dbReference type="SAM" id="Phobius"/>
    </source>
</evidence>
<dbReference type="Proteomes" id="UP000218113">
    <property type="component" value="Unassembled WGS sequence"/>
</dbReference>
<sequence>MIPRIYRAVRHTFIFYFMVWILTFQGMIFIYDGNRDEELISLLMGLVLMLSVIGSDVVKSLAPKDSSLDEKSVYGTAVFIDKDLPSSKEPKISQ</sequence>
<feature type="transmembrane region" description="Helical" evidence="1">
    <location>
        <begin position="12"/>
        <end position="33"/>
    </location>
</feature>
<keyword evidence="1" id="KW-0812">Transmembrane</keyword>
<proteinExistence type="predicted"/>
<evidence type="ECO:0000313" key="3">
    <source>
        <dbReference type="Proteomes" id="UP000218113"/>
    </source>
</evidence>
<gene>
    <name evidence="2" type="ORF">COB67_02605</name>
</gene>
<dbReference type="AlphaFoldDB" id="A0A2A4T984"/>
<evidence type="ECO:0000313" key="2">
    <source>
        <dbReference type="EMBL" id="PCI30196.1"/>
    </source>
</evidence>
<keyword evidence="1" id="KW-1133">Transmembrane helix</keyword>
<dbReference type="EMBL" id="NVSR01000007">
    <property type="protein sequence ID" value="PCI30196.1"/>
    <property type="molecule type" value="Genomic_DNA"/>
</dbReference>
<reference evidence="3" key="1">
    <citation type="submission" date="2017-08" db="EMBL/GenBank/DDBJ databases">
        <title>A dynamic microbial community with high functional redundancy inhabits the cold, oxic subseafloor aquifer.</title>
        <authorList>
            <person name="Tully B.J."/>
            <person name="Wheat C.G."/>
            <person name="Glazer B.T."/>
            <person name="Huber J.A."/>
        </authorList>
    </citation>
    <scope>NUCLEOTIDE SEQUENCE [LARGE SCALE GENOMIC DNA]</scope>
</reference>